<organism evidence="1 2">
    <name type="scientific">Candidatus Buchananbacteria bacterium RBG_13_39_9</name>
    <dbReference type="NCBI Taxonomy" id="1797531"/>
    <lineage>
        <taxon>Bacteria</taxon>
        <taxon>Candidatus Buchananiibacteriota</taxon>
    </lineage>
</organism>
<dbReference type="EMBL" id="MHIA01000032">
    <property type="protein sequence ID" value="OGY41246.1"/>
    <property type="molecule type" value="Genomic_DNA"/>
</dbReference>
<sequence>MLYENKMNKKINAINPHTAKTLKYKVFWVLNKLENIEKQRFSIKEITDYLVDVLGIAVTRQGVEYALKSDKKATHKNSEGYKLMEDGRAQLVLDTTKKILHKKTIAKSGTYKYAHSARITELKSIKSTNFDVTKLIRFCEELNTAFYYESYLSTAMLVRAIIDHIPPIFAKNTFTEVANNFGSKSFKDSMKNLDNSSRKIADSHLHTQIRNKEVLPNSNQVNFTNDLDVLLAEVYRILKQ</sequence>
<gene>
    <name evidence="1" type="ORF">A2Y67_02175</name>
</gene>
<evidence type="ECO:0000313" key="1">
    <source>
        <dbReference type="EMBL" id="OGY41246.1"/>
    </source>
</evidence>
<reference evidence="1 2" key="1">
    <citation type="journal article" date="2016" name="Nat. Commun.">
        <title>Thousands of microbial genomes shed light on interconnected biogeochemical processes in an aquifer system.</title>
        <authorList>
            <person name="Anantharaman K."/>
            <person name="Brown C.T."/>
            <person name="Hug L.A."/>
            <person name="Sharon I."/>
            <person name="Castelle C.J."/>
            <person name="Probst A.J."/>
            <person name="Thomas B.C."/>
            <person name="Singh A."/>
            <person name="Wilkins M.J."/>
            <person name="Karaoz U."/>
            <person name="Brodie E.L."/>
            <person name="Williams K.H."/>
            <person name="Hubbard S.S."/>
            <person name="Banfield J.F."/>
        </authorList>
    </citation>
    <scope>NUCLEOTIDE SEQUENCE [LARGE SCALE GENOMIC DNA]</scope>
</reference>
<dbReference type="AlphaFoldDB" id="A0A1G1XNM4"/>
<dbReference type="Proteomes" id="UP000176260">
    <property type="component" value="Unassembled WGS sequence"/>
</dbReference>
<accession>A0A1G1XNM4</accession>
<protein>
    <submittedName>
        <fullName evidence="1">Uncharacterized protein</fullName>
    </submittedName>
</protein>
<proteinExistence type="predicted"/>
<comment type="caution">
    <text evidence="1">The sequence shown here is derived from an EMBL/GenBank/DDBJ whole genome shotgun (WGS) entry which is preliminary data.</text>
</comment>
<name>A0A1G1XNM4_9BACT</name>
<evidence type="ECO:0000313" key="2">
    <source>
        <dbReference type="Proteomes" id="UP000176260"/>
    </source>
</evidence>